<gene>
    <name evidence="2" type="ORF">FE240_11415</name>
</gene>
<feature type="domain" description="Putative regulatory protein FmdB zinc ribbon" evidence="1">
    <location>
        <begin position="1"/>
        <end position="42"/>
    </location>
</feature>
<dbReference type="AlphaFoldDB" id="A0A5J6WVR9"/>
<sequence>MPIYPYRCDDSGQEFAKQQKLSDVPLTSRPSCHQSALVNSVSAAGFWPKGAGRYETNFKPGRKKNLASCDADGACQSCPATLG</sequence>
<evidence type="ECO:0000259" key="1">
    <source>
        <dbReference type="SMART" id="SM00834"/>
    </source>
</evidence>
<dbReference type="NCBIfam" id="TIGR02605">
    <property type="entry name" value="CxxC_CxxC_SSSS"/>
    <property type="match status" value="1"/>
</dbReference>
<evidence type="ECO:0000313" key="2">
    <source>
        <dbReference type="EMBL" id="QFI55239.1"/>
    </source>
</evidence>
<dbReference type="EMBL" id="CP040449">
    <property type="protein sequence ID" value="QFI55239.1"/>
    <property type="molecule type" value="Genomic_DNA"/>
</dbReference>
<name>A0A5J6WVR9_9GAMM</name>
<dbReference type="KEGG" id="asim:FE240_11415"/>
<dbReference type="SMART" id="SM00834">
    <property type="entry name" value="CxxC_CXXC_SSSS"/>
    <property type="match status" value="1"/>
</dbReference>
<proteinExistence type="predicted"/>
<protein>
    <submittedName>
        <fullName evidence="2">Zinc ribbon domain-containing protein</fullName>
    </submittedName>
</protein>
<dbReference type="Proteomes" id="UP000594034">
    <property type="component" value="Chromosome"/>
</dbReference>
<keyword evidence="3" id="KW-1185">Reference proteome</keyword>
<dbReference type="Pfam" id="PF09723">
    <property type="entry name" value="Zn_ribbon_8"/>
    <property type="match status" value="1"/>
</dbReference>
<dbReference type="RefSeq" id="WP_193001067.1">
    <property type="nucleotide sequence ID" value="NZ_CP040449.1"/>
</dbReference>
<accession>A0A5J6WVR9</accession>
<organism evidence="2 3">
    <name type="scientific">Aeromonas simiae</name>
    <dbReference type="NCBI Taxonomy" id="218936"/>
    <lineage>
        <taxon>Bacteria</taxon>
        <taxon>Pseudomonadati</taxon>
        <taxon>Pseudomonadota</taxon>
        <taxon>Gammaproteobacteria</taxon>
        <taxon>Aeromonadales</taxon>
        <taxon>Aeromonadaceae</taxon>
        <taxon>Aeromonas</taxon>
    </lineage>
</organism>
<evidence type="ECO:0000313" key="3">
    <source>
        <dbReference type="Proteomes" id="UP000594034"/>
    </source>
</evidence>
<reference evidence="2 3" key="1">
    <citation type="submission" date="2019-05" db="EMBL/GenBank/DDBJ databases">
        <title>OXA-830, a novel chromosomally encoded expanded-spectrum class D beta-lactamase in Aeromonas simiae.</title>
        <authorList>
            <person name="Zhou W."/>
            <person name="Chen Q."/>
        </authorList>
    </citation>
    <scope>NUCLEOTIDE SEQUENCE [LARGE SCALE GENOMIC DNA]</scope>
    <source>
        <strain evidence="2 3">A6</strain>
    </source>
</reference>
<dbReference type="InterPro" id="IPR013429">
    <property type="entry name" value="Regulatory_FmdB_Zinc_ribbon"/>
</dbReference>